<dbReference type="AlphaFoldDB" id="F6EG92"/>
<dbReference type="STRING" id="443218.AS9A_1365"/>
<evidence type="ECO:0000313" key="3">
    <source>
        <dbReference type="Proteomes" id="UP000009235"/>
    </source>
</evidence>
<keyword evidence="1" id="KW-1133">Transmembrane helix</keyword>
<dbReference type="RefSeq" id="WP_013806166.1">
    <property type="nucleotide sequence ID" value="NC_015564.1"/>
</dbReference>
<evidence type="ECO:0000313" key="2">
    <source>
        <dbReference type="EMBL" id="AEF39817.1"/>
    </source>
</evidence>
<dbReference type="HOGENOM" id="CLU_207053_0_0_11"/>
<organism evidence="2 3">
    <name type="scientific">Hoyosella subflava (strain DSM 45089 / JCM 17490 / NBRC 109087 / DQS3-9A1)</name>
    <name type="common">Amycolicicoccus subflavus</name>
    <dbReference type="NCBI Taxonomy" id="443218"/>
    <lineage>
        <taxon>Bacteria</taxon>
        <taxon>Bacillati</taxon>
        <taxon>Actinomycetota</taxon>
        <taxon>Actinomycetes</taxon>
        <taxon>Mycobacteriales</taxon>
        <taxon>Hoyosellaceae</taxon>
        <taxon>Hoyosella</taxon>
    </lineage>
</organism>
<dbReference type="KEGG" id="asd:AS9A_1365"/>
<keyword evidence="1" id="KW-0472">Membrane</keyword>
<protein>
    <submittedName>
        <fullName evidence="2">Uncharacterized protein</fullName>
    </submittedName>
</protein>
<dbReference type="EMBL" id="CP002786">
    <property type="protein sequence ID" value="AEF39817.1"/>
    <property type="molecule type" value="Genomic_DNA"/>
</dbReference>
<reference evidence="2 3" key="1">
    <citation type="journal article" date="2011" name="J. Bacteriol.">
        <title>Complete genome sequence of Amycolicicoccus subflavus DQS3-9A1T, an actinomycete isolated from crude oil-polluted soil.</title>
        <authorList>
            <person name="Cai M."/>
            <person name="Chen W.M."/>
            <person name="Nie Y."/>
            <person name="Chi C.Q."/>
            <person name="Wang Y.N."/>
            <person name="Tang Y.Q."/>
            <person name="Li G.Y."/>
            <person name="Wu X.L."/>
        </authorList>
    </citation>
    <scope>NUCLEOTIDE SEQUENCE [LARGE SCALE GENOMIC DNA]</scope>
    <source>
        <strain evidence="3">DSM 45089 / DQS3-9A1</strain>
    </source>
</reference>
<dbReference type="Proteomes" id="UP000009235">
    <property type="component" value="Chromosome"/>
</dbReference>
<name>F6EG92_HOYSD</name>
<feature type="transmembrane region" description="Helical" evidence="1">
    <location>
        <begin position="26"/>
        <end position="44"/>
    </location>
</feature>
<accession>F6EG92</accession>
<proteinExistence type="predicted"/>
<keyword evidence="3" id="KW-1185">Reference proteome</keyword>
<keyword evidence="1" id="KW-0812">Transmembrane</keyword>
<evidence type="ECO:0000256" key="1">
    <source>
        <dbReference type="SAM" id="Phobius"/>
    </source>
</evidence>
<gene>
    <name evidence="2" type="ordered locus">AS9A_1365</name>
</gene>
<sequence>MLAAALIATIVGFAFLVAALLTGNLLWAWICIGICVAGIAGLIVDAVRPARGSVEDEDASGTR</sequence>